<dbReference type="InterPro" id="IPR036397">
    <property type="entry name" value="RNaseH_sf"/>
</dbReference>
<feature type="compositionally biased region" description="Polar residues" evidence="1">
    <location>
        <begin position="131"/>
        <end position="146"/>
    </location>
</feature>
<feature type="compositionally biased region" description="Polar residues" evidence="1">
    <location>
        <begin position="67"/>
        <end position="78"/>
    </location>
</feature>
<dbReference type="PROSITE" id="PS50879">
    <property type="entry name" value="RNASE_H_1"/>
    <property type="match status" value="1"/>
</dbReference>
<dbReference type="PANTHER" id="PTHR47027">
    <property type="entry name" value="REVERSE TRANSCRIPTASE DOMAIN-CONTAINING PROTEIN"/>
    <property type="match status" value="1"/>
</dbReference>
<evidence type="ECO:0000256" key="1">
    <source>
        <dbReference type="SAM" id="MobiDB-lite"/>
    </source>
</evidence>
<dbReference type="OrthoDB" id="414666at2759"/>
<dbReference type="GO" id="GO:0004523">
    <property type="term" value="F:RNA-DNA hybrid ribonuclease activity"/>
    <property type="evidence" value="ECO:0007669"/>
    <property type="project" value="InterPro"/>
</dbReference>
<dbReference type="Gene3D" id="3.60.10.10">
    <property type="entry name" value="Endonuclease/exonuclease/phosphatase"/>
    <property type="match status" value="1"/>
</dbReference>
<feature type="domain" description="RNase H type-1" evidence="2">
    <location>
        <begin position="1224"/>
        <end position="1393"/>
    </location>
</feature>
<feature type="region of interest" description="Disordered" evidence="1">
    <location>
        <begin position="259"/>
        <end position="287"/>
    </location>
</feature>
<feature type="compositionally biased region" description="Basic and acidic residues" evidence="1">
    <location>
        <begin position="319"/>
        <end position="329"/>
    </location>
</feature>
<proteinExistence type="predicted"/>
<accession>A0A9P1DHW5</accession>
<dbReference type="EMBL" id="CAMXCT010004821">
    <property type="protein sequence ID" value="CAI4010460.1"/>
    <property type="molecule type" value="Genomic_DNA"/>
</dbReference>
<sequence length="2855" mass="323421">DQYDFSKAAQVAAQESQGESTLALAQTRTNKANTSKCARCGIKWTHGCDPSYVPQKHPKSPRRWNYSGWNAQTSWQDWDNSHWGDGSSQHQRAKTPKNKPRGSTPRKRNAGGKKEKMAQYSAPEVEPPWNANYSGGPSASATGEESSAVQEKLVMLATAVQESNAAVNPSVRQIVEEYSTPVPTAKGLKAAVDKMDKARKKLKDAEKARLTMHFSWRKYIADSLQRWTQFAEKFGRDDQELADRVRAAREKLQKTREEVDAKKAALEDHDGEDHIDISDDDMAEKVDSSENIQSSITGMVENLLTMKQQADAAIIEANENKAKRQRTDNNEEGEPPAGGRGSSVPGRNRRTGFNQVTFAKHVEFYVGFEDTEHFAKETYEEENFNHRAYLCEITGRLSAGPEIQLEDEEASDEVSWMAARVPQDQGELQPFLNRDAARAADMPEVAHQGDEIEVEIEAEVSGSETDSSDSNIEEQEARHSTLAYFMDYDPVHCRPRWRTYELLHQDIAYQSRMSHHDVSRIHIIGHPPEDLQMASVRPVIVQRPHDVTEGSTFQLILLDVDFHNAMPSLEAETVRRAKLLPKTISRKALLAVLGLQPFCTYARKACLMWHNRKPVKVQSKALLDLRHGDYLKIVVPPGRGELRKFYTREVAQCMRRGYRASNIPVLLEAYPEGIDVTDMPVYDTFAYVPKPEDLDYDKDAMSLFQMPGHSVPPLDPWPHFLTRSCDVPQEDFILNLKVGESDRQEARFYETSDIPQPDAGRPQLAFGNEQHFLQEFFPVWHHFAAVERDDEGRILYAQTWYSDHERFPTCEAPRPARLTSDISSWLDTLAETWDDRVDPDAELDFYLIVPRPRSSAGVGDPAVPHVLIVQHPRQEGRSVHVFAVDATDAGTTARSFAAVMPFPMRKSDFLDLLGIREATFVESLVDCAVWHGDVELDHVQQYNIRHGLSFIVIQNHLRDIITRAAETSSASSSSRALLQVHQHRRVICLEELIDIEQPETRSDAVAVQVKWLAPIQPFPSYITLSVNATNEEAAAELECWGLQALPVICNECGVVACLSAEPRDTPQHDYVLVNMKSQGGSGIQDVIVHTATKKLKTNELMSVLYQLGFWRAIIESEDEVYPSVSKVCFIDQVVTVNMKHSKIQKSAAWPPPQQVGEHTKQPFFCDPSHIGSAQLVDLGVQTSDLHELFCSHHGVLCPDFEGYELPEELQVAVDQCDPNITMEEIDRLLVYTDGSSMGSAKHDPPMRAEEEGTGDTWAYVIIGERYKPPGLKFLGWTSQPVHYDPASNAHLGAKRVGADIAEKEALSWAALWRLSLNQKIPTCFRSDSKVALGQAAGSTGTLEMDETFAFMRGAYQALEAALGREGIQYHHVPGHAGEVWNEICDWLAKRERQRSFYCPRPRLDMRKWRAAMSHLWLIVGQHTDLPKFCGNGLHAPAPQLPQSCDPHGQTDPTCHTATRHWDLMEFTVSACSVNVNSLSGAPEGHGGRLDYMRSQFSMLGFNFLGVQEAKTPEFYSCVNQVLRMSSGHLNHQQGVELWINLAQPYGRIRGRPQFFDRHDFQVVHKTPRSLLVSVDTRYWRCWLLVAYAPHSGLPQAERENWWQTLSDALQRKPVADPLIVMLDANAGPGDYDGLAVHRTGLVTSSGTSLLRSFAEEQGLFFPCTTAAHVGPIETWTDPTGEKKYCIDYVLLSHFFDGRCQLSRIVEELDLGRTAWDHEATAVDLQWQEWLQRRPSVHSDGLGFDPALINSDTVHSVLSAYEPPQWETNIEDHVGDFNQVLLTGLRQNCPPSKRGPKKAYMTEQIWHLRSDKLSIKKKIQQLFRRQRDERAVFFFQTWKQRRTDREGWEAYQSYMEYIWRANFKLVGQHRRIMLTLRRQLSKAKQETIKTKFAEMDPNAPASAILHELKPLLGPSNLKKLKVSPLPQIRNAQGEVCGLPNEAVETWLEFFRQMEGGPVSDEIVMHVGRKLGFTEDLLEELYKHLSEPAAIAEAQLPKHMQIAINALHEDTFFTVQGQGDVCRTTLGSRPGDCFADVIFSYLWGRILKRLQATLIDMHLDDKIPMDTSLSISGPQAEASRSFLGPTWMDDTCVCVSDPSPQTLEAKIHQATGKLLDLCETHGLSPNLSPGKTEALLVFQGRGSRQMRIKYFGPTSDRSLKIMGEKGILKVRAVAQYTHLGCVIHHQSDQRKEARRRISMAHQTFSQHRRHLLQNPVLSMQRRLELFKSLVWSRLSYGTETWTFTEGRTKEYIHNAVMRLLRRLLGRAHDAHLTDDDILTEVGSNSPTELLRLSRLRYLGTLHKCSHLVPWGLINCDQPWIELIKDDLRWLWRQLQGASHLPDPHTSLAAWEDIWRHHPSYWRRLVRRGGEHAILQRQRHHRVVQFHQRFIQTFESLHPGCFDRRGQQAGESQEAELFEDQHACMSCQQTFRSKGGLGAHLFKRHGVISRLRLLFDTTCCRACLREYHTYSKLHAHLRQTTSCREQLWGRRQRMTPVAGTGSVADRALCNLHDGLLPPLQAEGPSLAAGAAVQLTEHDLCLAETIYEKVLERGAGDDIDLATLDYLIENLTEQDLEILNLGEYNMVERLRQLRRAESWPFLCLARQGPLRQASTMTLAEMEQQCLEAAEAANTRQKLWEVPRPMARERFIIHAFSGRRRAGDFQYFIELIQKDFPEMLVHTISVDLMVDPVWGDVSRPQLLIELALADGVGGLEHPAPPPDEQKASIWRLPLLKFLMEWPEFEVLDISQGLWGAQSRKPTRLLLLNLTKMVRELRRWQLTGTLPTGVSIGLTDSGEWATSALKEYPPALCAGLASGFLSSLHEHPVEEGVEITESFRRQALAMEITQYGAGIGPDYAQ</sequence>
<dbReference type="PROSITE" id="PS00028">
    <property type="entry name" value="ZINC_FINGER_C2H2_1"/>
    <property type="match status" value="1"/>
</dbReference>
<keyword evidence="5" id="KW-1185">Reference proteome</keyword>
<evidence type="ECO:0000313" key="5">
    <source>
        <dbReference type="Proteomes" id="UP001152797"/>
    </source>
</evidence>
<dbReference type="InterPro" id="IPR012337">
    <property type="entry name" value="RNaseH-like_sf"/>
</dbReference>
<dbReference type="InterPro" id="IPR013087">
    <property type="entry name" value="Znf_C2H2_type"/>
</dbReference>
<dbReference type="SUPFAM" id="SSF53098">
    <property type="entry name" value="Ribonuclease H-like"/>
    <property type="match status" value="1"/>
</dbReference>
<dbReference type="InterPro" id="IPR002156">
    <property type="entry name" value="RNaseH_domain"/>
</dbReference>
<feature type="non-terminal residue" evidence="3">
    <location>
        <position position="2855"/>
    </location>
</feature>
<dbReference type="PANTHER" id="PTHR47027:SF20">
    <property type="entry name" value="REVERSE TRANSCRIPTASE-LIKE PROTEIN WITH RNA-DIRECTED DNA POLYMERASE DOMAIN"/>
    <property type="match status" value="1"/>
</dbReference>
<dbReference type="SUPFAM" id="SSF56219">
    <property type="entry name" value="DNase I-like"/>
    <property type="match status" value="1"/>
</dbReference>
<evidence type="ECO:0000313" key="3">
    <source>
        <dbReference type="EMBL" id="CAI4010460.1"/>
    </source>
</evidence>
<dbReference type="Gene3D" id="3.30.420.10">
    <property type="entry name" value="Ribonuclease H-like superfamily/Ribonuclease H"/>
    <property type="match status" value="1"/>
</dbReference>
<dbReference type="EMBL" id="CAMXCT020004821">
    <property type="protein sequence ID" value="CAL1163835.1"/>
    <property type="molecule type" value="Genomic_DNA"/>
</dbReference>
<feature type="region of interest" description="Disordered" evidence="1">
    <location>
        <begin position="46"/>
        <end position="146"/>
    </location>
</feature>
<evidence type="ECO:0000259" key="2">
    <source>
        <dbReference type="PROSITE" id="PS50879"/>
    </source>
</evidence>
<organism evidence="3">
    <name type="scientific">Cladocopium goreaui</name>
    <dbReference type="NCBI Taxonomy" id="2562237"/>
    <lineage>
        <taxon>Eukaryota</taxon>
        <taxon>Sar</taxon>
        <taxon>Alveolata</taxon>
        <taxon>Dinophyceae</taxon>
        <taxon>Suessiales</taxon>
        <taxon>Symbiodiniaceae</taxon>
        <taxon>Cladocopium</taxon>
    </lineage>
</organism>
<dbReference type="InterPro" id="IPR036691">
    <property type="entry name" value="Endo/exonu/phosph_ase_sf"/>
</dbReference>
<feature type="region of interest" description="Disordered" evidence="1">
    <location>
        <begin position="319"/>
        <end position="350"/>
    </location>
</feature>
<feature type="region of interest" description="Disordered" evidence="1">
    <location>
        <begin position="1"/>
        <end position="21"/>
    </location>
</feature>
<dbReference type="Proteomes" id="UP001152797">
    <property type="component" value="Unassembled WGS sequence"/>
</dbReference>
<name>A0A9P1DHW5_9DINO</name>
<dbReference type="EMBL" id="CAMXCT030004821">
    <property type="protein sequence ID" value="CAL4797772.1"/>
    <property type="molecule type" value="Genomic_DNA"/>
</dbReference>
<feature type="compositionally biased region" description="Basic residues" evidence="1">
    <location>
        <begin position="91"/>
        <end position="111"/>
    </location>
</feature>
<reference evidence="4 5" key="2">
    <citation type="submission" date="2024-05" db="EMBL/GenBank/DDBJ databases">
        <authorList>
            <person name="Chen Y."/>
            <person name="Shah S."/>
            <person name="Dougan E. K."/>
            <person name="Thang M."/>
            <person name="Chan C."/>
        </authorList>
    </citation>
    <scope>NUCLEOTIDE SEQUENCE [LARGE SCALE GENOMIC DNA]</scope>
</reference>
<dbReference type="GO" id="GO:0003676">
    <property type="term" value="F:nucleic acid binding"/>
    <property type="evidence" value="ECO:0007669"/>
    <property type="project" value="InterPro"/>
</dbReference>
<reference evidence="3" key="1">
    <citation type="submission" date="2022-10" db="EMBL/GenBank/DDBJ databases">
        <authorList>
            <person name="Chen Y."/>
            <person name="Dougan E. K."/>
            <person name="Chan C."/>
            <person name="Rhodes N."/>
            <person name="Thang M."/>
        </authorList>
    </citation>
    <scope>NUCLEOTIDE SEQUENCE</scope>
</reference>
<gene>
    <name evidence="3" type="ORF">C1SCF055_LOCUS35730</name>
</gene>
<comment type="caution">
    <text evidence="3">The sequence shown here is derived from an EMBL/GenBank/DDBJ whole genome shotgun (WGS) entry which is preliminary data.</text>
</comment>
<evidence type="ECO:0000313" key="4">
    <source>
        <dbReference type="EMBL" id="CAL4797772.1"/>
    </source>
</evidence>
<protein>
    <submittedName>
        <fullName evidence="4">RNase H type-1 domain-containing protein</fullName>
    </submittedName>
</protein>